<reference evidence="1 2" key="1">
    <citation type="submission" date="2020-08" db="EMBL/GenBank/DDBJ databases">
        <title>Genomic Encyclopedia of Type Strains, Phase IV (KMG-IV): sequencing the most valuable type-strain genomes for metagenomic binning, comparative biology and taxonomic classification.</title>
        <authorList>
            <person name="Goeker M."/>
        </authorList>
    </citation>
    <scope>NUCLEOTIDE SEQUENCE [LARGE SCALE GENOMIC DNA]</scope>
    <source>
        <strain evidence="1 2">DSM 104969</strain>
    </source>
</reference>
<dbReference type="RefSeq" id="WP_183306339.1">
    <property type="nucleotide sequence ID" value="NZ_JACIEP010000004.1"/>
</dbReference>
<evidence type="ECO:0000313" key="2">
    <source>
        <dbReference type="Proteomes" id="UP000555103"/>
    </source>
</evidence>
<protein>
    <submittedName>
        <fullName evidence="1">Uncharacterized protein</fullName>
    </submittedName>
</protein>
<accession>A0A840CJ77</accession>
<gene>
    <name evidence="1" type="ORF">GGR21_001289</name>
</gene>
<dbReference type="EMBL" id="JACIEP010000004">
    <property type="protein sequence ID" value="MBB4035396.1"/>
    <property type="molecule type" value="Genomic_DNA"/>
</dbReference>
<keyword evidence="2" id="KW-1185">Reference proteome</keyword>
<proteinExistence type="predicted"/>
<comment type="caution">
    <text evidence="1">The sequence shown here is derived from an EMBL/GenBank/DDBJ whole genome shotgun (WGS) entry which is preliminary data.</text>
</comment>
<dbReference type="Proteomes" id="UP000555103">
    <property type="component" value="Unassembled WGS sequence"/>
</dbReference>
<evidence type="ECO:0000313" key="1">
    <source>
        <dbReference type="EMBL" id="MBB4035396.1"/>
    </source>
</evidence>
<name>A0A840CJ77_9BACT</name>
<sequence>MKPIILPDKTIKNVVVLDFDHADENDALCRYLDKNDIKDIGEMFDADTCKIKIRDDDYLFIKIEDDNDIFIVYWDAEYNIERKELETILFLFFSDGFEEHFTKKHSGWSDYTQGCIAFKEWGQSTFAIWQYIGELPNFK</sequence>
<dbReference type="AlphaFoldDB" id="A0A840CJ77"/>
<organism evidence="1 2">
    <name type="scientific">Dysgonomonas hofstadii</name>
    <dbReference type="NCBI Taxonomy" id="637886"/>
    <lineage>
        <taxon>Bacteria</taxon>
        <taxon>Pseudomonadati</taxon>
        <taxon>Bacteroidota</taxon>
        <taxon>Bacteroidia</taxon>
        <taxon>Bacteroidales</taxon>
        <taxon>Dysgonomonadaceae</taxon>
        <taxon>Dysgonomonas</taxon>
    </lineage>
</organism>